<evidence type="ECO:0000313" key="1">
    <source>
        <dbReference type="EMBL" id="SKC09650.1"/>
    </source>
</evidence>
<dbReference type="Proteomes" id="UP000190150">
    <property type="component" value="Unassembled WGS sequence"/>
</dbReference>
<sequence>MQKVLIVLTITGCLALLSCNNGGKQQTATTEETHTELTKNDTAKGIQEQTVDQSNAGQEEDVLKKLPIRNFVITDSTNFDNYQAEGIADDIFIKKIKFKTSNITAENFRLRYKVPLSENFSAIVITYRDGEHELFSTLVTLDKNGNIIDQLDIAYDEIAESAFSKIGTLEKDRISIQSWNYMNEVPTHEESIFTVLETGKFKAVK</sequence>
<reference evidence="2" key="1">
    <citation type="submission" date="2017-02" db="EMBL/GenBank/DDBJ databases">
        <authorList>
            <person name="Varghese N."/>
            <person name="Submissions S."/>
        </authorList>
    </citation>
    <scope>NUCLEOTIDE SEQUENCE [LARGE SCALE GENOMIC DNA]</scope>
    <source>
        <strain evidence="2">DSM 24091</strain>
    </source>
</reference>
<dbReference type="STRING" id="1513896.SAMN05660841_04197"/>
<dbReference type="RefSeq" id="WP_079645822.1">
    <property type="nucleotide sequence ID" value="NZ_FUZF01000028.1"/>
</dbReference>
<gene>
    <name evidence="1" type="ORF">SAMN05660841_04197</name>
</gene>
<keyword evidence="2" id="KW-1185">Reference proteome</keyword>
<protein>
    <recommendedName>
        <fullName evidence="3">Lipoprotein</fullName>
    </recommendedName>
</protein>
<dbReference type="OrthoDB" id="707666at2"/>
<accession>A0A1T5GMV6</accession>
<evidence type="ECO:0008006" key="3">
    <source>
        <dbReference type="Google" id="ProtNLM"/>
    </source>
</evidence>
<organism evidence="1 2">
    <name type="scientific">Sphingobacterium nematocida</name>
    <dbReference type="NCBI Taxonomy" id="1513896"/>
    <lineage>
        <taxon>Bacteria</taxon>
        <taxon>Pseudomonadati</taxon>
        <taxon>Bacteroidota</taxon>
        <taxon>Sphingobacteriia</taxon>
        <taxon>Sphingobacteriales</taxon>
        <taxon>Sphingobacteriaceae</taxon>
        <taxon>Sphingobacterium</taxon>
    </lineage>
</organism>
<dbReference type="EMBL" id="FUZF01000028">
    <property type="protein sequence ID" value="SKC09650.1"/>
    <property type="molecule type" value="Genomic_DNA"/>
</dbReference>
<proteinExistence type="predicted"/>
<dbReference type="PROSITE" id="PS51257">
    <property type="entry name" value="PROKAR_LIPOPROTEIN"/>
    <property type="match status" value="1"/>
</dbReference>
<evidence type="ECO:0000313" key="2">
    <source>
        <dbReference type="Proteomes" id="UP000190150"/>
    </source>
</evidence>
<dbReference type="AlphaFoldDB" id="A0A1T5GMV6"/>
<name>A0A1T5GMV6_9SPHI</name>